<dbReference type="Proteomes" id="UP001190640">
    <property type="component" value="Chromosome 9"/>
</dbReference>
<dbReference type="Pfam" id="PF13837">
    <property type="entry name" value="Myb_DNA-bind_4"/>
    <property type="match status" value="1"/>
</dbReference>
<name>A0AA97L5T9_EUBMA</name>
<dbReference type="PANTHER" id="PTHR47595:SF1">
    <property type="entry name" value="MYB_SANT-LIKE DNA-BINDING DOMAIN-CONTAINING PROTEIN"/>
    <property type="match status" value="1"/>
</dbReference>
<dbReference type="KEGG" id="emc:129335342"/>
<dbReference type="PANTHER" id="PTHR47595">
    <property type="entry name" value="HEAT SHOCK 70 KDA PROTEIN 14"/>
    <property type="match status" value="1"/>
</dbReference>
<organism evidence="3 4">
    <name type="scientific">Eublepharis macularius</name>
    <name type="common">Leopard gecko</name>
    <name type="synonym">Cyrtodactylus macularius</name>
    <dbReference type="NCBI Taxonomy" id="481883"/>
    <lineage>
        <taxon>Eukaryota</taxon>
        <taxon>Metazoa</taxon>
        <taxon>Chordata</taxon>
        <taxon>Craniata</taxon>
        <taxon>Vertebrata</taxon>
        <taxon>Euteleostomi</taxon>
        <taxon>Lepidosauria</taxon>
        <taxon>Squamata</taxon>
        <taxon>Bifurcata</taxon>
        <taxon>Gekkota</taxon>
        <taxon>Eublepharidae</taxon>
        <taxon>Eublepharinae</taxon>
        <taxon>Eublepharis</taxon>
    </lineage>
</organism>
<gene>
    <name evidence="4" type="primary">LOC129335342</name>
</gene>
<feature type="region of interest" description="Disordered" evidence="1">
    <location>
        <begin position="202"/>
        <end position="234"/>
    </location>
</feature>
<accession>A0AA97L5T9</accession>
<sequence length="368" mass="42298">MSHGGDSYVKRGISWRHREIMDLLHFWGEEKIQEALRNTHRNLDYFERISEQMATRGHRRSALECRSKTKTMRLEYKKVVAHNNRSGNAPITCPYYRELESILRGDASVNPKRIARSMVLQVVGQVQPETLVLQRGSEELFSHDLHTCNPAEIRMSTPYHTEDCDGLIEAEGHALEPDLDATPDGLLDDGFIDRGFTMQEDFLDKENNPPSPRSTAEGSMEMTTPDLSPGTRLDNIRCRKRPVSAITSAAEKLLSLASAEHQEELALRRQEQEETKKWREEEGRRHQEFLQETRLERRMFQDAWSQNLEVMRATVQTLKSFGEAFLMQQTPKLPELTNGHVEDITTDNTRKGAPKRSCVGKARERLTL</sequence>
<feature type="compositionally biased region" description="Polar residues" evidence="1">
    <location>
        <begin position="213"/>
        <end position="226"/>
    </location>
</feature>
<proteinExistence type="predicted"/>
<evidence type="ECO:0000313" key="3">
    <source>
        <dbReference type="Proteomes" id="UP001190640"/>
    </source>
</evidence>
<dbReference type="InterPro" id="IPR044822">
    <property type="entry name" value="Myb_DNA-bind_4"/>
</dbReference>
<dbReference type="RefSeq" id="XP_054843755.1">
    <property type="nucleotide sequence ID" value="XM_054987780.1"/>
</dbReference>
<protein>
    <submittedName>
        <fullName evidence="4">Uncharacterized protein LOC129335342</fullName>
    </submittedName>
</protein>
<dbReference type="Gene3D" id="1.10.10.60">
    <property type="entry name" value="Homeodomain-like"/>
    <property type="match status" value="1"/>
</dbReference>
<dbReference type="GeneID" id="129335342"/>
<dbReference type="AlphaFoldDB" id="A0AA97L5T9"/>
<evidence type="ECO:0000313" key="4">
    <source>
        <dbReference type="RefSeq" id="XP_054843755.1"/>
    </source>
</evidence>
<keyword evidence="3" id="KW-1185">Reference proteome</keyword>
<evidence type="ECO:0000259" key="2">
    <source>
        <dbReference type="Pfam" id="PF13837"/>
    </source>
</evidence>
<evidence type="ECO:0000256" key="1">
    <source>
        <dbReference type="SAM" id="MobiDB-lite"/>
    </source>
</evidence>
<feature type="domain" description="Myb/SANT-like DNA-binding" evidence="2">
    <location>
        <begin position="15"/>
        <end position="102"/>
    </location>
</feature>
<reference evidence="4" key="1">
    <citation type="submission" date="2025-08" db="UniProtKB">
        <authorList>
            <consortium name="RefSeq"/>
        </authorList>
    </citation>
    <scope>IDENTIFICATION</scope>
    <source>
        <tissue evidence="4">Blood</tissue>
    </source>
</reference>